<evidence type="ECO:0008006" key="5">
    <source>
        <dbReference type="Google" id="ProtNLM"/>
    </source>
</evidence>
<reference evidence="3 4" key="1">
    <citation type="submission" date="2022-10" db="EMBL/GenBank/DDBJ databases">
        <authorList>
            <person name="Xie J."/>
            <person name="Shen N."/>
        </authorList>
    </citation>
    <scope>NUCLEOTIDE SEQUENCE [LARGE SCALE GENOMIC DNA]</scope>
    <source>
        <strain evidence="3 4">DSM 41681</strain>
    </source>
</reference>
<feature type="region of interest" description="Disordered" evidence="1">
    <location>
        <begin position="1"/>
        <end position="30"/>
    </location>
</feature>
<organism evidence="3 4">
    <name type="scientific">Streptomyces kunmingensis</name>
    <dbReference type="NCBI Taxonomy" id="68225"/>
    <lineage>
        <taxon>Bacteria</taxon>
        <taxon>Bacillati</taxon>
        <taxon>Actinomycetota</taxon>
        <taxon>Actinomycetes</taxon>
        <taxon>Kitasatosporales</taxon>
        <taxon>Streptomycetaceae</taxon>
        <taxon>Streptomyces</taxon>
    </lineage>
</organism>
<keyword evidence="2" id="KW-1133">Transmembrane helix</keyword>
<proteinExistence type="predicted"/>
<keyword evidence="2" id="KW-0812">Transmembrane</keyword>
<evidence type="ECO:0000256" key="2">
    <source>
        <dbReference type="SAM" id="Phobius"/>
    </source>
</evidence>
<evidence type="ECO:0000313" key="4">
    <source>
        <dbReference type="Proteomes" id="UP001352223"/>
    </source>
</evidence>
<accession>A0ABU6C740</accession>
<comment type="caution">
    <text evidence="3">The sequence shown here is derived from an EMBL/GenBank/DDBJ whole genome shotgun (WGS) entry which is preliminary data.</text>
</comment>
<dbReference type="RefSeq" id="WP_324767059.1">
    <property type="nucleotide sequence ID" value="NZ_BAAATS010000002.1"/>
</dbReference>
<evidence type="ECO:0000313" key="3">
    <source>
        <dbReference type="EMBL" id="MEB3960051.1"/>
    </source>
</evidence>
<protein>
    <recommendedName>
        <fullName evidence="5">Secreted protein</fullName>
    </recommendedName>
</protein>
<name>A0ABU6C740_9ACTN</name>
<dbReference type="EMBL" id="JAOZYB010000035">
    <property type="protein sequence ID" value="MEB3960051.1"/>
    <property type="molecule type" value="Genomic_DNA"/>
</dbReference>
<sequence length="282" mass="30240">MSETQPQVTDAEPLAGPEPPAAPASRPERSRRRRLIVGLVVTALVLGAVGTGVGVTTSRVVTADRDPGTPRWQFPSRGHDAAAATGHREVGNLLLPYPDGYEEGPDMDEFGSDKELTGKEATALRKKALRFLPLTQRRRMEREIDREKITGMAMRSYASPDLAGGGIVVTTSLSRMKGSGTARTLARSQSAALDAIGVFRKGPSIKGYKEAHCYVVPSDAEEKLEMMFCSAYRGDVLVTFSAYGTKKDPFTLSHGKGLVASGEPAELLRAQLDRLGNVGEAV</sequence>
<gene>
    <name evidence="3" type="ORF">OKJ48_07265</name>
</gene>
<dbReference type="Proteomes" id="UP001352223">
    <property type="component" value="Unassembled WGS sequence"/>
</dbReference>
<keyword evidence="4" id="KW-1185">Reference proteome</keyword>
<feature type="transmembrane region" description="Helical" evidence="2">
    <location>
        <begin position="35"/>
        <end position="55"/>
    </location>
</feature>
<keyword evidence="2" id="KW-0472">Membrane</keyword>
<evidence type="ECO:0000256" key="1">
    <source>
        <dbReference type="SAM" id="MobiDB-lite"/>
    </source>
</evidence>